<accession>A0A6T8IZG4</accession>
<dbReference type="SUPFAM" id="SSF56112">
    <property type="entry name" value="Protein kinase-like (PK-like)"/>
    <property type="match status" value="1"/>
</dbReference>
<dbReference type="FunFam" id="3.30.200.20:FF:000046">
    <property type="entry name" value="Mitogen-activated protein kinase"/>
    <property type="match status" value="1"/>
</dbReference>
<gene>
    <name evidence="9" type="ORF">HAND1043_LOCUS6689</name>
</gene>
<dbReference type="PANTHER" id="PTHR24055">
    <property type="entry name" value="MITOGEN-ACTIVATED PROTEIN KINASE"/>
    <property type="match status" value="1"/>
</dbReference>
<evidence type="ECO:0000256" key="4">
    <source>
        <dbReference type="ARBA" id="ARBA00022777"/>
    </source>
</evidence>
<reference evidence="9" key="1">
    <citation type="submission" date="2021-01" db="EMBL/GenBank/DDBJ databases">
        <authorList>
            <person name="Corre E."/>
            <person name="Pelletier E."/>
            <person name="Niang G."/>
            <person name="Scheremetjew M."/>
            <person name="Finn R."/>
            <person name="Kale V."/>
            <person name="Holt S."/>
            <person name="Cochrane G."/>
            <person name="Meng A."/>
            <person name="Brown T."/>
            <person name="Cohen L."/>
        </authorList>
    </citation>
    <scope>NUCLEOTIDE SEQUENCE</scope>
    <source>
        <strain evidence="9">CCMP441</strain>
    </source>
</reference>
<evidence type="ECO:0000256" key="2">
    <source>
        <dbReference type="ARBA" id="ARBA00022679"/>
    </source>
</evidence>
<keyword evidence="4" id="KW-0418">Kinase</keyword>
<dbReference type="InterPro" id="IPR000719">
    <property type="entry name" value="Prot_kinase_dom"/>
</dbReference>
<feature type="domain" description="Protein kinase" evidence="8">
    <location>
        <begin position="15"/>
        <end position="304"/>
    </location>
</feature>
<dbReference type="GO" id="GO:0005524">
    <property type="term" value="F:ATP binding"/>
    <property type="evidence" value="ECO:0007669"/>
    <property type="project" value="UniProtKB-UniRule"/>
</dbReference>
<protein>
    <recommendedName>
        <fullName evidence="8">Protein kinase domain-containing protein</fullName>
    </recommendedName>
</protein>
<keyword evidence="3 6" id="KW-0547">Nucleotide-binding</keyword>
<dbReference type="GO" id="GO:0004674">
    <property type="term" value="F:protein serine/threonine kinase activity"/>
    <property type="evidence" value="ECO:0007669"/>
    <property type="project" value="UniProtKB-KW"/>
</dbReference>
<dbReference type="PROSITE" id="PS00108">
    <property type="entry name" value="PROTEIN_KINASE_ST"/>
    <property type="match status" value="1"/>
</dbReference>
<dbReference type="Gene3D" id="3.30.200.20">
    <property type="entry name" value="Phosphorylase Kinase, domain 1"/>
    <property type="match status" value="1"/>
</dbReference>
<evidence type="ECO:0000256" key="1">
    <source>
        <dbReference type="ARBA" id="ARBA00022527"/>
    </source>
</evidence>
<dbReference type="PROSITE" id="PS00107">
    <property type="entry name" value="PROTEIN_KINASE_ATP"/>
    <property type="match status" value="1"/>
</dbReference>
<dbReference type="SMART" id="SM00220">
    <property type="entry name" value="S_TKc"/>
    <property type="match status" value="1"/>
</dbReference>
<dbReference type="FunFam" id="1.10.510.10:FF:000040">
    <property type="entry name" value="Mitogen-activated protein kinase"/>
    <property type="match status" value="1"/>
</dbReference>
<evidence type="ECO:0000256" key="7">
    <source>
        <dbReference type="RuleBase" id="RU000304"/>
    </source>
</evidence>
<dbReference type="Pfam" id="PF00069">
    <property type="entry name" value="Pkinase"/>
    <property type="match status" value="1"/>
</dbReference>
<dbReference type="Gene3D" id="1.10.510.10">
    <property type="entry name" value="Transferase(Phosphotransferase) domain 1"/>
    <property type="match status" value="1"/>
</dbReference>
<dbReference type="InterPro" id="IPR017441">
    <property type="entry name" value="Protein_kinase_ATP_BS"/>
</dbReference>
<organism evidence="9">
    <name type="scientific">Hemiselmis andersenii</name>
    <name type="common">Cryptophyte alga</name>
    <dbReference type="NCBI Taxonomy" id="464988"/>
    <lineage>
        <taxon>Eukaryota</taxon>
        <taxon>Cryptophyceae</taxon>
        <taxon>Cryptomonadales</taxon>
        <taxon>Hemiselmidaceae</taxon>
        <taxon>Hemiselmis</taxon>
    </lineage>
</organism>
<dbReference type="InterPro" id="IPR011009">
    <property type="entry name" value="Kinase-like_dom_sf"/>
</dbReference>
<name>A0A6T8IZG4_HEMAN</name>
<evidence type="ECO:0000256" key="6">
    <source>
        <dbReference type="PROSITE-ProRule" id="PRU10141"/>
    </source>
</evidence>
<evidence type="ECO:0000256" key="5">
    <source>
        <dbReference type="ARBA" id="ARBA00022840"/>
    </source>
</evidence>
<evidence type="ECO:0000313" key="9">
    <source>
        <dbReference type="EMBL" id="CAD8740197.1"/>
    </source>
</evidence>
<keyword evidence="5 6" id="KW-0067">ATP-binding</keyword>
<dbReference type="AlphaFoldDB" id="A0A6T8IZG4"/>
<dbReference type="InterPro" id="IPR050117">
    <property type="entry name" value="MAPK"/>
</dbReference>
<evidence type="ECO:0000256" key="3">
    <source>
        <dbReference type="ARBA" id="ARBA00022741"/>
    </source>
</evidence>
<dbReference type="InterPro" id="IPR008271">
    <property type="entry name" value="Ser/Thr_kinase_AS"/>
</dbReference>
<sequence length="356" mass="40680">MSSTVRGFTDLDGQYEVIKQLGEGAYGVVVAAKDKTSGTKVAIKKIKDAVEDKEQGKLLLRELRLLRHFRGHENIVCIKDIIETPKGQSKFKDIFIITDLMDTDLHRIIRSSQGLSDDHVRYFTYQILRGLKYIHSANVMHRDLKPNNLLVNANCDLKICDLGLARLSAELDQSFMTVYVVTRWYRAPELLLGKKDYDKTIDIWSVGCILAELLGRKPLFPGKDYVDMLKKIVDKIGNPAIEDQDHISEKAKNFLAGFAKTPHVGWKNVYAQASAPALDLLDKLLQFNPKKRLTPEEALAHPYMAELHDPEDEPECEGEFDFDYERRENLSDANIRDLTFGEIKQYHNPASKFKKR</sequence>
<feature type="binding site" evidence="6">
    <location>
        <position position="45"/>
    </location>
    <ligand>
        <name>ATP</name>
        <dbReference type="ChEBI" id="CHEBI:30616"/>
    </ligand>
</feature>
<keyword evidence="2" id="KW-0808">Transferase</keyword>
<dbReference type="CDD" id="cd07834">
    <property type="entry name" value="STKc_MAPK"/>
    <property type="match status" value="1"/>
</dbReference>
<dbReference type="EMBL" id="HBFK01011133">
    <property type="protein sequence ID" value="CAD8740197.1"/>
    <property type="molecule type" value="Transcribed_RNA"/>
</dbReference>
<dbReference type="PROSITE" id="PS50011">
    <property type="entry name" value="PROTEIN_KINASE_DOM"/>
    <property type="match status" value="1"/>
</dbReference>
<keyword evidence="1 7" id="KW-0723">Serine/threonine-protein kinase</keyword>
<comment type="similarity">
    <text evidence="7">Belongs to the protein kinase superfamily.</text>
</comment>
<proteinExistence type="inferred from homology"/>
<evidence type="ECO:0000259" key="8">
    <source>
        <dbReference type="PROSITE" id="PS50011"/>
    </source>
</evidence>